<dbReference type="Proteomes" id="UP000265643">
    <property type="component" value="Unassembled WGS sequence"/>
</dbReference>
<feature type="compositionally biased region" description="Low complexity" evidence="1">
    <location>
        <begin position="374"/>
        <end position="385"/>
    </location>
</feature>
<sequence>MNRIKKFFQTTESRNGSYSVGITVLVLVIVIILNLIVGQLPEKIRNIDVSSTKIYEITDTSKELLKKLDQDVTMTVLADKSDTDERIKTFLSKYSALSDHISVKWIDPVLHPSALNEYQASENSIVVSCEETGKTTTVSFDDIIVMDQASYYYTGTATEAEFDGEGQLTSAVNYVTTTENHTIYRTSGHGESTFSTTISDLMDKSNDTVTELNTVMDASIPEDCDLLLMYAPTTDLSETEVSALEAYLQKGGKMMVILGDKEKGELPNLEALMKTYGLEMADGYIADTQRNYQGNYYYIFPELSLDSDLSSGISSEMVLVINSHGLTQIDPARDTITTTPFMTTSQGGYAVTEDAQTEGTYVLGAVATESVTDAASADAATSDSAENAEDTDATSETDTSENTASEVNTTQSRLTVIASASLIDPQVTDSFSTLENSQLFMNAVTANFDDTQNISIEPKSLTAEYNSVQHGGLLSILVIFVLPAAVLISGLVVWIRRRRA</sequence>
<dbReference type="InterPro" id="IPR019196">
    <property type="entry name" value="ABC_transp_unknown"/>
</dbReference>
<keyword evidence="2" id="KW-1133">Transmembrane helix</keyword>
<evidence type="ECO:0000259" key="3">
    <source>
        <dbReference type="Pfam" id="PF09822"/>
    </source>
</evidence>
<dbReference type="Pfam" id="PF23357">
    <property type="entry name" value="DUF7088"/>
    <property type="match status" value="1"/>
</dbReference>
<organism evidence="5 6">
    <name type="scientific">Mediterraneibacter butyricigenes</name>
    <dbReference type="NCBI Taxonomy" id="2316025"/>
    <lineage>
        <taxon>Bacteria</taxon>
        <taxon>Bacillati</taxon>
        <taxon>Bacillota</taxon>
        <taxon>Clostridia</taxon>
        <taxon>Lachnospirales</taxon>
        <taxon>Lachnospiraceae</taxon>
        <taxon>Mediterraneibacter</taxon>
    </lineage>
</organism>
<feature type="domain" description="DUF7088" evidence="4">
    <location>
        <begin position="52"/>
        <end position="140"/>
    </location>
</feature>
<feature type="region of interest" description="Disordered" evidence="1">
    <location>
        <begin position="374"/>
        <end position="408"/>
    </location>
</feature>
<evidence type="ECO:0000259" key="4">
    <source>
        <dbReference type="Pfam" id="PF23357"/>
    </source>
</evidence>
<gene>
    <name evidence="5" type="ORF">KGMB01110_11660</name>
</gene>
<keyword evidence="6" id="KW-1185">Reference proteome</keyword>
<dbReference type="Gene3D" id="3.40.30.10">
    <property type="entry name" value="Glutaredoxin"/>
    <property type="match status" value="1"/>
</dbReference>
<keyword evidence="2" id="KW-0472">Membrane</keyword>
<keyword evidence="2" id="KW-0812">Transmembrane</keyword>
<name>A0A391P143_9FIRM</name>
<dbReference type="InterPro" id="IPR055396">
    <property type="entry name" value="DUF7088"/>
</dbReference>
<dbReference type="AlphaFoldDB" id="A0A391P143"/>
<accession>A0A391P143</accession>
<feature type="domain" description="ABC-type uncharacterised transport system" evidence="3">
    <location>
        <begin position="183"/>
        <end position="442"/>
    </location>
</feature>
<protein>
    <submittedName>
        <fullName evidence="5">Uncharacterized protein</fullName>
    </submittedName>
</protein>
<feature type="transmembrane region" description="Helical" evidence="2">
    <location>
        <begin position="473"/>
        <end position="495"/>
    </location>
</feature>
<evidence type="ECO:0000313" key="6">
    <source>
        <dbReference type="Proteomes" id="UP000265643"/>
    </source>
</evidence>
<dbReference type="EMBL" id="BHGK01000001">
    <property type="protein sequence ID" value="GCA66730.1"/>
    <property type="molecule type" value="Genomic_DNA"/>
</dbReference>
<feature type="transmembrane region" description="Helical" evidence="2">
    <location>
        <begin position="20"/>
        <end position="40"/>
    </location>
</feature>
<evidence type="ECO:0000313" key="5">
    <source>
        <dbReference type="EMBL" id="GCA66730.1"/>
    </source>
</evidence>
<dbReference type="RefSeq" id="WP_119297815.1">
    <property type="nucleotide sequence ID" value="NZ_BHGK01000001.1"/>
</dbReference>
<evidence type="ECO:0000256" key="1">
    <source>
        <dbReference type="SAM" id="MobiDB-lite"/>
    </source>
</evidence>
<reference evidence="6" key="1">
    <citation type="submission" date="2018-09" db="EMBL/GenBank/DDBJ databases">
        <title>Draft Genome Sequence of Mediterraneibacter sp. KCTC 15684.</title>
        <authorList>
            <person name="Kim J.S."/>
            <person name="Han K.I."/>
            <person name="Suh M.K."/>
            <person name="Lee K.C."/>
            <person name="Eom M.K."/>
            <person name="Lee J.H."/>
            <person name="Park S.H."/>
            <person name="Kang S.W."/>
            <person name="Park J.E."/>
            <person name="Oh B.S."/>
            <person name="Yu S.Y."/>
            <person name="Choi S.H."/>
            <person name="Lee D.H."/>
            <person name="Yoon H."/>
            <person name="Kim B."/>
            <person name="Yang S.J."/>
            <person name="Lee J.S."/>
        </authorList>
    </citation>
    <scope>NUCLEOTIDE SEQUENCE [LARGE SCALE GENOMIC DNA]</scope>
    <source>
        <strain evidence="6">KCTC 15684</strain>
    </source>
</reference>
<feature type="compositionally biased region" description="Acidic residues" evidence="1">
    <location>
        <begin position="386"/>
        <end position="399"/>
    </location>
</feature>
<comment type="caution">
    <text evidence="5">The sequence shown here is derived from an EMBL/GenBank/DDBJ whole genome shotgun (WGS) entry which is preliminary data.</text>
</comment>
<proteinExistence type="predicted"/>
<dbReference type="Pfam" id="PF09822">
    <property type="entry name" value="ABC_transp_aux"/>
    <property type="match status" value="1"/>
</dbReference>
<evidence type="ECO:0000256" key="2">
    <source>
        <dbReference type="SAM" id="Phobius"/>
    </source>
</evidence>